<feature type="transmembrane region" description="Helical" evidence="1">
    <location>
        <begin position="161"/>
        <end position="189"/>
    </location>
</feature>
<dbReference type="EMBL" id="AB812067">
    <property type="protein sequence ID" value="BAQ01835.1"/>
    <property type="molecule type" value="Genomic_DNA"/>
</dbReference>
<feature type="transmembrane region" description="Helical" evidence="1">
    <location>
        <begin position="19"/>
        <end position="37"/>
    </location>
</feature>
<dbReference type="AlphaFoldDB" id="A0A0A8J662"/>
<sequence length="456" mass="52125">MGVVMNIFGFDHERVKIEVVLLIICVGGMLCSIYAFYPGWMSPDSIFQYNNAVTGYYNSWHPVIMAWWWRVLGYITDGPGPFLVQNLMLFWIGFYFIAKTLSRYIGWGSIVVLLLAATPSVLIIMAQLWKDAVFTSLAIFGLGIIFRSIDTGRFYKSVFLLFVFVLSLAVGCKPNGLFVAIILIGWWFIANPKVSTKRSKLILSLTSVFLVMAIPFSISKCLPVYKISPIQYIQSYDLLGISVIENKTLLPDYITKKVGLSKDNAREFYFPGGNNLMFYNSPAGNIATTDPEYLKDLQSRWISAIKDYPMAYIKVRFDNFIELLRWGAIHPASVAADVIVNNPWGYVFIPNKLSDNYIDSIDKYPFLYFPWIYLVTSALLFLLTKVLPRELRFFNVVLVLVVFSFSLPHFFIAPAADYRYLHFSVVCAVVQLGMFLGFFFMRLYKRVYFGAIKLLG</sequence>
<protein>
    <recommendedName>
        <fullName evidence="4">Glycosyltransferase RgtA/B/C/D-like domain-containing protein</fullName>
    </recommendedName>
</protein>
<reference evidence="2" key="1">
    <citation type="journal article" date="2014" name="DNA Res.">
        <title>A complete view of the genetic diversity of the Escherichia coli O-antigen biosynthesis gene cluster.</title>
        <authorList>
            <person name="Iguchi A."/>
            <person name="Iyoda S."/>
            <person name="Kikuchi T."/>
            <person name="Ogura Y."/>
            <person name="Katsura K."/>
            <person name="Ohnishi M."/>
            <person name="Hayashi T."/>
            <person name="Thomson N.R."/>
        </authorList>
    </citation>
    <scope>NUCLEOTIDE SEQUENCE</scope>
    <source>
        <strain evidence="3">10B-1</strain>
        <strain evidence="2">H510a</strain>
    </source>
</reference>
<keyword evidence="1" id="KW-0812">Transmembrane</keyword>
<feature type="transmembrane region" description="Helical" evidence="1">
    <location>
        <begin position="104"/>
        <end position="125"/>
    </location>
</feature>
<accession>A0A0A8J662</accession>
<feature type="transmembrane region" description="Helical" evidence="1">
    <location>
        <begin position="420"/>
        <end position="444"/>
    </location>
</feature>
<keyword evidence="1" id="KW-0472">Membrane</keyword>
<organism evidence="2">
    <name type="scientific">Escherichia coli</name>
    <dbReference type="NCBI Taxonomy" id="562"/>
    <lineage>
        <taxon>Bacteria</taxon>
        <taxon>Pseudomonadati</taxon>
        <taxon>Pseudomonadota</taxon>
        <taxon>Gammaproteobacteria</taxon>
        <taxon>Enterobacterales</taxon>
        <taxon>Enterobacteriaceae</taxon>
        <taxon>Escherichia</taxon>
    </lineage>
</organism>
<keyword evidence="1" id="KW-1133">Transmembrane helix</keyword>
<feature type="transmembrane region" description="Helical" evidence="1">
    <location>
        <begin position="201"/>
        <end position="218"/>
    </location>
</feature>
<feature type="transmembrane region" description="Helical" evidence="1">
    <location>
        <begin position="393"/>
        <end position="414"/>
    </location>
</feature>
<evidence type="ECO:0000313" key="3">
    <source>
        <dbReference type="EMBL" id="BAQ01835.1"/>
    </source>
</evidence>
<feature type="transmembrane region" description="Helical" evidence="1">
    <location>
        <begin position="366"/>
        <end position="386"/>
    </location>
</feature>
<dbReference type="EMBL" id="AB812046">
    <property type="protein sequence ID" value="BAQ01482.1"/>
    <property type="molecule type" value="Genomic_DNA"/>
</dbReference>
<evidence type="ECO:0000313" key="2">
    <source>
        <dbReference type="EMBL" id="BAQ01482.1"/>
    </source>
</evidence>
<name>A0A0A8J662_ECOLX</name>
<evidence type="ECO:0000256" key="1">
    <source>
        <dbReference type="SAM" id="Phobius"/>
    </source>
</evidence>
<proteinExistence type="predicted"/>
<evidence type="ECO:0008006" key="4">
    <source>
        <dbReference type="Google" id="ProtNLM"/>
    </source>
</evidence>
<feature type="transmembrane region" description="Helical" evidence="1">
    <location>
        <begin position="82"/>
        <end position="98"/>
    </location>
</feature>